<accession>A0A5C5Y1Q3</accession>
<organism evidence="1 2">
    <name type="scientific">Crateriforma conspicua</name>
    <dbReference type="NCBI Taxonomy" id="2527996"/>
    <lineage>
        <taxon>Bacteria</taxon>
        <taxon>Pseudomonadati</taxon>
        <taxon>Planctomycetota</taxon>
        <taxon>Planctomycetia</taxon>
        <taxon>Planctomycetales</taxon>
        <taxon>Planctomycetaceae</taxon>
        <taxon>Crateriforma</taxon>
    </lineage>
</organism>
<dbReference type="EMBL" id="SJPL01000001">
    <property type="protein sequence ID" value="TWT68235.1"/>
    <property type="molecule type" value="Genomic_DNA"/>
</dbReference>
<gene>
    <name evidence="1" type="ORF">Pan14r_04790</name>
</gene>
<sequence length="65" mass="7294">MKTRLRVDLGGSVVSDGRQRSHQTSIDEGFVLGWLAKAIGLRQPFKPLGSLFLQIPCRYARRPLV</sequence>
<keyword evidence="2" id="KW-1185">Reference proteome</keyword>
<name>A0A5C5Y1Q3_9PLAN</name>
<reference evidence="1 2" key="1">
    <citation type="submission" date="2019-02" db="EMBL/GenBank/DDBJ databases">
        <title>Deep-cultivation of Planctomycetes and their phenomic and genomic characterization uncovers novel biology.</title>
        <authorList>
            <person name="Wiegand S."/>
            <person name="Jogler M."/>
            <person name="Boedeker C."/>
            <person name="Pinto D."/>
            <person name="Vollmers J."/>
            <person name="Rivas-Marin E."/>
            <person name="Kohn T."/>
            <person name="Peeters S.H."/>
            <person name="Heuer A."/>
            <person name="Rast P."/>
            <person name="Oberbeckmann S."/>
            <person name="Bunk B."/>
            <person name="Jeske O."/>
            <person name="Meyerdierks A."/>
            <person name="Storesund J.E."/>
            <person name="Kallscheuer N."/>
            <person name="Luecker S."/>
            <person name="Lage O.M."/>
            <person name="Pohl T."/>
            <person name="Merkel B.J."/>
            <person name="Hornburger P."/>
            <person name="Mueller R.-W."/>
            <person name="Bruemmer F."/>
            <person name="Labrenz M."/>
            <person name="Spormann A.M."/>
            <person name="Op Den Camp H."/>
            <person name="Overmann J."/>
            <person name="Amann R."/>
            <person name="Jetten M.S.M."/>
            <person name="Mascher T."/>
            <person name="Medema M.H."/>
            <person name="Devos D.P."/>
            <person name="Kaster A.-K."/>
            <person name="Ovreas L."/>
            <person name="Rohde M."/>
            <person name="Galperin M.Y."/>
            <person name="Jogler C."/>
        </authorList>
    </citation>
    <scope>NUCLEOTIDE SEQUENCE [LARGE SCALE GENOMIC DNA]</scope>
    <source>
        <strain evidence="1 2">Pan14r</strain>
    </source>
</reference>
<dbReference type="Proteomes" id="UP000317238">
    <property type="component" value="Unassembled WGS sequence"/>
</dbReference>
<evidence type="ECO:0000313" key="2">
    <source>
        <dbReference type="Proteomes" id="UP000317238"/>
    </source>
</evidence>
<comment type="caution">
    <text evidence="1">The sequence shown here is derived from an EMBL/GenBank/DDBJ whole genome shotgun (WGS) entry which is preliminary data.</text>
</comment>
<dbReference type="AlphaFoldDB" id="A0A5C5Y1Q3"/>
<evidence type="ECO:0000313" key="1">
    <source>
        <dbReference type="EMBL" id="TWT68235.1"/>
    </source>
</evidence>
<protein>
    <submittedName>
        <fullName evidence="1">Uncharacterized protein</fullName>
    </submittedName>
</protein>
<proteinExistence type="predicted"/>